<feature type="transmembrane region" description="Helical" evidence="8">
    <location>
        <begin position="117"/>
        <end position="134"/>
    </location>
</feature>
<dbReference type="GO" id="GO:0009847">
    <property type="term" value="P:spore germination"/>
    <property type="evidence" value="ECO:0007669"/>
    <property type="project" value="InterPro"/>
</dbReference>
<feature type="transmembrane region" description="Helical" evidence="8">
    <location>
        <begin position="306"/>
        <end position="324"/>
    </location>
</feature>
<feature type="transmembrane region" description="Helical" evidence="8">
    <location>
        <begin position="218"/>
        <end position="241"/>
    </location>
</feature>
<feature type="transmembrane region" description="Helical" evidence="8">
    <location>
        <begin position="12"/>
        <end position="30"/>
    </location>
</feature>
<evidence type="ECO:0000256" key="6">
    <source>
        <dbReference type="ARBA" id="ARBA00022989"/>
    </source>
</evidence>
<dbReference type="RefSeq" id="WP_116555014.1">
    <property type="nucleotide sequence ID" value="NZ_QCZG01000022.1"/>
</dbReference>
<evidence type="ECO:0000256" key="1">
    <source>
        <dbReference type="ARBA" id="ARBA00004141"/>
    </source>
</evidence>
<name>A0A2U1JZJ6_9BACI</name>
<keyword evidence="6 8" id="KW-1133">Transmembrane helix</keyword>
<dbReference type="PANTHER" id="PTHR34975">
    <property type="entry name" value="SPORE GERMINATION PROTEIN A2"/>
    <property type="match status" value="1"/>
</dbReference>
<dbReference type="OrthoDB" id="2661055at2"/>
<feature type="transmembrane region" description="Helical" evidence="8">
    <location>
        <begin position="336"/>
        <end position="355"/>
    </location>
</feature>
<evidence type="ECO:0000256" key="8">
    <source>
        <dbReference type="SAM" id="Phobius"/>
    </source>
</evidence>
<dbReference type="NCBIfam" id="TIGR00912">
    <property type="entry name" value="2A0309"/>
    <property type="match status" value="1"/>
</dbReference>
<comment type="similarity">
    <text evidence="2">Belongs to the amino acid-polyamine-organocation (APC) superfamily. Spore germination protein (SGP) (TC 2.A.3.9) family.</text>
</comment>
<organism evidence="9 10">
    <name type="scientific">Pueribacillus theae</name>
    <dbReference type="NCBI Taxonomy" id="2171751"/>
    <lineage>
        <taxon>Bacteria</taxon>
        <taxon>Bacillati</taxon>
        <taxon>Bacillota</taxon>
        <taxon>Bacilli</taxon>
        <taxon>Bacillales</taxon>
        <taxon>Bacillaceae</taxon>
        <taxon>Pueribacillus</taxon>
    </lineage>
</organism>
<dbReference type="Gene3D" id="1.20.1740.10">
    <property type="entry name" value="Amino acid/polyamine transporter I"/>
    <property type="match status" value="1"/>
</dbReference>
<evidence type="ECO:0000313" key="9">
    <source>
        <dbReference type="EMBL" id="PWA10415.1"/>
    </source>
</evidence>
<evidence type="ECO:0000256" key="7">
    <source>
        <dbReference type="ARBA" id="ARBA00023136"/>
    </source>
</evidence>
<reference evidence="9 10" key="1">
    <citation type="submission" date="2018-04" db="EMBL/GenBank/DDBJ databases">
        <title>Camelliibacillus theae gen. nov., sp. nov., isolated from Pu'er tea.</title>
        <authorList>
            <person name="Niu L."/>
        </authorList>
    </citation>
    <scope>NUCLEOTIDE SEQUENCE [LARGE SCALE GENOMIC DNA]</scope>
    <source>
        <strain evidence="9 10">T8</strain>
    </source>
</reference>
<gene>
    <name evidence="9" type="ORF">DCC39_11330</name>
</gene>
<protein>
    <submittedName>
        <fullName evidence="9">Spore gernimation protein</fullName>
    </submittedName>
</protein>
<keyword evidence="5 8" id="KW-0812">Transmembrane</keyword>
<feature type="transmembrane region" description="Helical" evidence="8">
    <location>
        <begin position="141"/>
        <end position="164"/>
    </location>
</feature>
<dbReference type="InterPro" id="IPR004761">
    <property type="entry name" value="Spore_GerAB"/>
</dbReference>
<evidence type="ECO:0000313" key="10">
    <source>
        <dbReference type="Proteomes" id="UP000245998"/>
    </source>
</evidence>
<dbReference type="PANTHER" id="PTHR34975:SF2">
    <property type="entry name" value="SPORE GERMINATION PROTEIN A2"/>
    <property type="match status" value="1"/>
</dbReference>
<comment type="caution">
    <text evidence="9">The sequence shown here is derived from an EMBL/GenBank/DDBJ whole genome shotgun (WGS) entry which is preliminary data.</text>
</comment>
<feature type="transmembrane region" description="Helical" evidence="8">
    <location>
        <begin position="184"/>
        <end position="206"/>
    </location>
</feature>
<keyword evidence="7 8" id="KW-0472">Membrane</keyword>
<dbReference type="AlphaFoldDB" id="A0A2U1JZJ6"/>
<evidence type="ECO:0000256" key="4">
    <source>
        <dbReference type="ARBA" id="ARBA00022544"/>
    </source>
</evidence>
<keyword evidence="3" id="KW-0813">Transport</keyword>
<feature type="transmembrane region" description="Helical" evidence="8">
    <location>
        <begin position="272"/>
        <end position="294"/>
    </location>
</feature>
<evidence type="ECO:0000256" key="5">
    <source>
        <dbReference type="ARBA" id="ARBA00022692"/>
    </source>
</evidence>
<dbReference type="GO" id="GO:0016020">
    <property type="term" value="C:membrane"/>
    <property type="evidence" value="ECO:0007669"/>
    <property type="project" value="UniProtKB-SubCell"/>
</dbReference>
<sequence>MAKPKGITVAQTTAILISSIIGVGVLRLPLTAVQAGDTGAPLVTLLGVSVASVGVWVVAKLSMRFPNQSIIEYSEVILGKWLGRLYGFLMIAFFIILTGLGAREFGEVVVTAVLKETPIEVIVIVMLFMATMFVRHDLHTFAYIHSFYVPFILAPTLIIIVLSLKNANPLYLQPVFGNELNINAMLYGVLIVASLFQTGFIVSLIFPAMEKPEKAMKAGMWGIAVTSVLYVMVVVAILAVFGPEEVKKLNWPTLELTRATSFPGKILQRLDVVFLAIWVTAVFTTIFSGYMFTIRSLSQLLKLRDHKLFSMFFLPIFFVIAMVPENVMQMYKIIETVGAWGLVITIAPIFLLITAKARKLPAKRSGA</sequence>
<feature type="transmembrane region" description="Helical" evidence="8">
    <location>
        <begin position="42"/>
        <end position="61"/>
    </location>
</feature>
<keyword evidence="4" id="KW-0309">Germination</keyword>
<keyword evidence="10" id="KW-1185">Reference proteome</keyword>
<comment type="subcellular location">
    <subcellularLocation>
        <location evidence="1">Membrane</location>
        <topology evidence="1">Multi-pass membrane protein</topology>
    </subcellularLocation>
</comment>
<dbReference type="EMBL" id="QCZG01000022">
    <property type="protein sequence ID" value="PWA10415.1"/>
    <property type="molecule type" value="Genomic_DNA"/>
</dbReference>
<dbReference type="Pfam" id="PF03845">
    <property type="entry name" value="Spore_permease"/>
    <property type="match status" value="1"/>
</dbReference>
<feature type="transmembrane region" description="Helical" evidence="8">
    <location>
        <begin position="81"/>
        <end position="102"/>
    </location>
</feature>
<dbReference type="Proteomes" id="UP000245998">
    <property type="component" value="Unassembled WGS sequence"/>
</dbReference>
<evidence type="ECO:0000256" key="2">
    <source>
        <dbReference type="ARBA" id="ARBA00007998"/>
    </source>
</evidence>
<evidence type="ECO:0000256" key="3">
    <source>
        <dbReference type="ARBA" id="ARBA00022448"/>
    </source>
</evidence>
<accession>A0A2U1JZJ6</accession>
<proteinExistence type="inferred from homology"/>